<dbReference type="SUPFAM" id="SSF117396">
    <property type="entry name" value="TM1631-like"/>
    <property type="match status" value="1"/>
</dbReference>
<proteinExistence type="predicted"/>
<dbReference type="Gene3D" id="3.20.20.410">
    <property type="entry name" value="Protein of unknown function UPF0759"/>
    <property type="match status" value="1"/>
</dbReference>
<dbReference type="Pfam" id="PF01904">
    <property type="entry name" value="DUF72"/>
    <property type="match status" value="1"/>
</dbReference>
<dbReference type="EMBL" id="DTBJ01000020">
    <property type="protein sequence ID" value="HGM58495.1"/>
    <property type="molecule type" value="Genomic_DNA"/>
</dbReference>
<dbReference type="PANTHER" id="PTHR30348:SF4">
    <property type="entry name" value="DUF72 DOMAIN-CONTAINING PROTEIN"/>
    <property type="match status" value="1"/>
</dbReference>
<organism evidence="1">
    <name type="scientific">Staphylothermus marinus</name>
    <dbReference type="NCBI Taxonomy" id="2280"/>
    <lineage>
        <taxon>Archaea</taxon>
        <taxon>Thermoproteota</taxon>
        <taxon>Thermoprotei</taxon>
        <taxon>Desulfurococcales</taxon>
        <taxon>Desulfurococcaceae</taxon>
        <taxon>Staphylothermus</taxon>
    </lineage>
</organism>
<protein>
    <submittedName>
        <fullName evidence="1">DUF72 domain-containing protein</fullName>
    </submittedName>
</protein>
<gene>
    <name evidence="1" type="ORF">ENU14_02765</name>
</gene>
<reference evidence="1" key="1">
    <citation type="journal article" date="2020" name="mSystems">
        <title>Genome- and Community-Level Interaction Insights into Carbon Utilization and Element Cycling Functions of Hydrothermarchaeota in Hydrothermal Sediment.</title>
        <authorList>
            <person name="Zhou Z."/>
            <person name="Liu Y."/>
            <person name="Xu W."/>
            <person name="Pan J."/>
            <person name="Luo Z.H."/>
            <person name="Li M."/>
        </authorList>
    </citation>
    <scope>NUCLEOTIDE SEQUENCE [LARGE SCALE GENOMIC DNA]</scope>
    <source>
        <strain evidence="1">SpSt-642</strain>
    </source>
</reference>
<dbReference type="InterPro" id="IPR002763">
    <property type="entry name" value="DUF72"/>
</dbReference>
<dbReference type="InterPro" id="IPR036520">
    <property type="entry name" value="UPF0759_sf"/>
</dbReference>
<sequence length="235" mass="28513">MQVFVGTSGWLYDWNEEASFDWYVKYSGLNAVELNASFYRFPFRNQIKSWSSKGSNLRWSIKVHRSITHFHRMKKTALDIWWKFYKLFEPLDKYIDFYLFQLPPNYVCKDSNLDNISMFNKEISLNERMAIEFRHSSCFNNRIVEWSCRNNITLVSIDAPIANWIVKSINTIYLRLHGREYWYGYEYSDKELREIVYKTIDLNPEKIYVFFNNNHWMLENARLVMDIYRETLGVN</sequence>
<evidence type="ECO:0000313" key="1">
    <source>
        <dbReference type="EMBL" id="HGM58495.1"/>
    </source>
</evidence>
<dbReference type="AlphaFoldDB" id="A0A7C4D6X2"/>
<comment type="caution">
    <text evidence="1">The sequence shown here is derived from an EMBL/GenBank/DDBJ whole genome shotgun (WGS) entry which is preliminary data.</text>
</comment>
<dbReference type="PANTHER" id="PTHR30348">
    <property type="entry name" value="UNCHARACTERIZED PROTEIN YECE"/>
    <property type="match status" value="1"/>
</dbReference>
<name>A0A7C4D6X2_STAMA</name>
<accession>A0A7C4D6X2</accession>